<evidence type="ECO:0000256" key="3">
    <source>
        <dbReference type="ARBA" id="ARBA00022763"/>
    </source>
</evidence>
<dbReference type="SMART" id="SM00853">
    <property type="entry name" value="MutL_C"/>
    <property type="match status" value="1"/>
</dbReference>
<dbReference type="SUPFAM" id="SSF53163">
    <property type="entry name" value="HybD-like"/>
    <property type="match status" value="1"/>
</dbReference>
<comment type="caution">
    <text evidence="9">The sequence shown here is derived from an EMBL/GenBank/DDBJ whole genome shotgun (WGS) entry which is preliminary data.</text>
</comment>
<dbReference type="SUPFAM" id="SSF118116">
    <property type="entry name" value="DNA mismatch repair protein MutL"/>
    <property type="match status" value="1"/>
</dbReference>
<protein>
    <recommendedName>
        <fullName evidence="2 5">DNA mismatch repair protein MutL</fullName>
    </recommendedName>
</protein>
<dbReference type="PROSITE" id="PS00058">
    <property type="entry name" value="DNA_MISMATCH_REPAIR_1"/>
    <property type="match status" value="1"/>
</dbReference>
<dbReference type="GO" id="GO:0004519">
    <property type="term" value="F:endonuclease activity"/>
    <property type="evidence" value="ECO:0007669"/>
    <property type="project" value="UniProtKB-KW"/>
</dbReference>
<dbReference type="SUPFAM" id="SSF55874">
    <property type="entry name" value="ATPase domain of HSP90 chaperone/DNA topoisomerase II/histidine kinase"/>
    <property type="match status" value="1"/>
</dbReference>
<feature type="compositionally biased region" description="Pro residues" evidence="6">
    <location>
        <begin position="412"/>
        <end position="438"/>
    </location>
</feature>
<feature type="domain" description="DNA mismatch repair protein S5" evidence="8">
    <location>
        <begin position="265"/>
        <end position="383"/>
    </location>
</feature>
<feature type="region of interest" description="Disordered" evidence="6">
    <location>
        <begin position="612"/>
        <end position="632"/>
    </location>
</feature>
<evidence type="ECO:0000256" key="6">
    <source>
        <dbReference type="SAM" id="MobiDB-lite"/>
    </source>
</evidence>
<evidence type="ECO:0000259" key="8">
    <source>
        <dbReference type="SMART" id="SM01340"/>
    </source>
</evidence>
<dbReference type="SUPFAM" id="SSF54211">
    <property type="entry name" value="Ribosomal protein S5 domain 2-like"/>
    <property type="match status" value="1"/>
</dbReference>
<dbReference type="Pfam" id="PF08676">
    <property type="entry name" value="MutL_C"/>
    <property type="match status" value="1"/>
</dbReference>
<accession>A0A7V4LDZ0</accession>
<keyword evidence="9" id="KW-0255">Endonuclease</keyword>
<dbReference type="HAMAP" id="MF_00149">
    <property type="entry name" value="DNA_mis_repair"/>
    <property type="match status" value="1"/>
</dbReference>
<dbReference type="Gene3D" id="3.30.230.10">
    <property type="match status" value="1"/>
</dbReference>
<evidence type="ECO:0000256" key="2">
    <source>
        <dbReference type="ARBA" id="ARBA00021975"/>
    </source>
</evidence>
<dbReference type="InterPro" id="IPR036890">
    <property type="entry name" value="HATPase_C_sf"/>
</dbReference>
<feature type="compositionally biased region" description="Basic and acidic residues" evidence="6">
    <location>
        <begin position="12"/>
        <end position="25"/>
    </location>
</feature>
<dbReference type="InterPro" id="IPR020667">
    <property type="entry name" value="DNA_mismatch_repair_MutL"/>
</dbReference>
<dbReference type="InterPro" id="IPR014721">
    <property type="entry name" value="Ribsml_uS5_D2-typ_fold_subgr"/>
</dbReference>
<reference evidence="9" key="1">
    <citation type="journal article" date="2020" name="mSystems">
        <title>Genome- and Community-Level Interaction Insights into Carbon Utilization and Element Cycling Functions of Hydrothermarchaeota in Hydrothermal Sediment.</title>
        <authorList>
            <person name="Zhou Z."/>
            <person name="Liu Y."/>
            <person name="Xu W."/>
            <person name="Pan J."/>
            <person name="Luo Z.H."/>
            <person name="Li M."/>
        </authorList>
    </citation>
    <scope>NUCLEOTIDE SEQUENCE [LARGE SCALE GENOMIC DNA]</scope>
    <source>
        <strain evidence="9">SpSt-548</strain>
    </source>
</reference>
<evidence type="ECO:0000259" key="7">
    <source>
        <dbReference type="SMART" id="SM00853"/>
    </source>
</evidence>
<dbReference type="Gene3D" id="3.30.1540.20">
    <property type="entry name" value="MutL, C-terminal domain, dimerisation subdomain"/>
    <property type="match status" value="1"/>
</dbReference>
<dbReference type="GO" id="GO:0016887">
    <property type="term" value="F:ATP hydrolysis activity"/>
    <property type="evidence" value="ECO:0007669"/>
    <property type="project" value="InterPro"/>
</dbReference>
<dbReference type="EMBL" id="DSXI01000622">
    <property type="protein sequence ID" value="HGS06137.1"/>
    <property type="molecule type" value="Genomic_DNA"/>
</dbReference>
<name>A0A7V4LDZ0_9BACT</name>
<dbReference type="NCBIfam" id="TIGR00585">
    <property type="entry name" value="mutl"/>
    <property type="match status" value="1"/>
</dbReference>
<gene>
    <name evidence="5 9" type="primary">mutL</name>
    <name evidence="9" type="ORF">ENT08_10485</name>
</gene>
<dbReference type="InterPro" id="IPR014762">
    <property type="entry name" value="DNA_mismatch_repair_CS"/>
</dbReference>
<organism evidence="9">
    <name type="scientific">Desulfobacca acetoxidans</name>
    <dbReference type="NCBI Taxonomy" id="60893"/>
    <lineage>
        <taxon>Bacteria</taxon>
        <taxon>Pseudomonadati</taxon>
        <taxon>Thermodesulfobacteriota</taxon>
        <taxon>Desulfobaccia</taxon>
        <taxon>Desulfobaccales</taxon>
        <taxon>Desulfobaccaceae</taxon>
        <taxon>Desulfobacca</taxon>
    </lineage>
</organism>
<keyword evidence="3 5" id="KW-0227">DNA damage</keyword>
<dbReference type="GO" id="GO:0032300">
    <property type="term" value="C:mismatch repair complex"/>
    <property type="evidence" value="ECO:0007669"/>
    <property type="project" value="InterPro"/>
</dbReference>
<dbReference type="GO" id="GO:0006298">
    <property type="term" value="P:mismatch repair"/>
    <property type="evidence" value="ECO:0007669"/>
    <property type="project" value="UniProtKB-UniRule"/>
</dbReference>
<dbReference type="InterPro" id="IPR023430">
    <property type="entry name" value="Pept_HybD-like_dom_sf"/>
</dbReference>
<dbReference type="CDD" id="cd16926">
    <property type="entry name" value="HATPase_MutL-MLH-PMS-like"/>
    <property type="match status" value="1"/>
</dbReference>
<dbReference type="FunFam" id="3.30.565.10:FF:000003">
    <property type="entry name" value="DNA mismatch repair endonuclease MutL"/>
    <property type="match status" value="1"/>
</dbReference>
<feature type="domain" description="MutL C-terminal dimerisation" evidence="7">
    <location>
        <begin position="452"/>
        <end position="571"/>
    </location>
</feature>
<dbReference type="PANTHER" id="PTHR10073">
    <property type="entry name" value="DNA MISMATCH REPAIR PROTEIN MLH, PMS, MUTL"/>
    <property type="match status" value="1"/>
</dbReference>
<dbReference type="Pfam" id="PF13589">
    <property type="entry name" value="HATPase_c_3"/>
    <property type="match status" value="1"/>
</dbReference>
<dbReference type="SMART" id="SM01340">
    <property type="entry name" value="DNA_mis_repair"/>
    <property type="match status" value="1"/>
</dbReference>
<keyword evidence="4 5" id="KW-0234">DNA repair</keyword>
<comment type="similarity">
    <text evidence="1 5">Belongs to the DNA mismatch repair MutL/HexB family.</text>
</comment>
<dbReference type="Gene3D" id="3.30.565.10">
    <property type="entry name" value="Histidine kinase-like ATPase, C-terminal domain"/>
    <property type="match status" value="1"/>
</dbReference>
<dbReference type="GO" id="GO:0005524">
    <property type="term" value="F:ATP binding"/>
    <property type="evidence" value="ECO:0007669"/>
    <property type="project" value="InterPro"/>
</dbReference>
<dbReference type="InterPro" id="IPR013507">
    <property type="entry name" value="DNA_mismatch_S5_2-like"/>
</dbReference>
<dbReference type="InterPro" id="IPR037198">
    <property type="entry name" value="MutL_C_sf"/>
</dbReference>
<evidence type="ECO:0000256" key="1">
    <source>
        <dbReference type="ARBA" id="ARBA00006082"/>
    </source>
</evidence>
<dbReference type="Pfam" id="PF01119">
    <property type="entry name" value="DNA_mis_repair"/>
    <property type="match status" value="1"/>
</dbReference>
<evidence type="ECO:0000256" key="5">
    <source>
        <dbReference type="HAMAP-Rule" id="MF_00149"/>
    </source>
</evidence>
<dbReference type="Gene3D" id="3.40.50.1450">
    <property type="entry name" value="HybD-like"/>
    <property type="match status" value="1"/>
</dbReference>
<dbReference type="InterPro" id="IPR014790">
    <property type="entry name" value="MutL_C"/>
</dbReference>
<dbReference type="InterPro" id="IPR038973">
    <property type="entry name" value="MutL/Mlh/Pms-like"/>
</dbReference>
<sequence>MGKEICPAPEGARNDRPRRSEEGQFKRPAGRGRRTGSQPSLAVYDKPGRPWGQGVAMTRIQVLAPHIAALIAAGEVVTRPAAVVKELVENALDAGAHNITVDLEDGGVRRLRVVDDGCGMAAEELPLALQRHATSKIRAETDLLAIQTLGFRGEALPSIAQVSRLEIVTRMPAAQGGMRLRAVAGEIEALGPAPAPEGTQVTVEDLFFNTPVRRKFLKSREAEQAAVVEAMRQLALGYPEVHFRLTAKGRILLAAPGAQTLLERVAAVYGSEVAGALLPFALDGGPLAAAGVLSHPDFSLASSRFQVLLINRRVVQDRLLAAAIKTAYQGLLVRGRHPVVVASLSLPPDQVDVNVHPAKAEVRFRDQGKVFSLLLAALRQGLGKLAGESPPPRYQAAWQPGSLALAQDPGVEPAPPMPSFPRPASPWPLPAAPAEAPPRPEPTPFRFQDLRVIGQLLNTYILAQNSEGLILVDQHAAHERVLYEILGEEAQVPRQALLFPRLVEVSPAQADWVRANLDLLAQEGLVLEPFGGGGFLITQVPACLAQADPEGVVLDLVETLAYAEVLGNRPDTVIVGIEPADISPWGLELTEVVQARLADLCERVLGEIEQAGGSYRPRSSEDRSQRNTAAMF</sequence>
<dbReference type="InterPro" id="IPR002099">
    <property type="entry name" value="MutL/Mlh/PMS"/>
</dbReference>
<evidence type="ECO:0000313" key="9">
    <source>
        <dbReference type="EMBL" id="HGS06137.1"/>
    </source>
</evidence>
<comment type="function">
    <text evidence="5">This protein is involved in the repair of mismatches in DNA. It is required for dam-dependent methyl-directed DNA mismatch repair. May act as a 'molecular matchmaker', a protein that promotes the formation of a stable complex between two or more DNA-binding proteins in an ATP-dependent manner without itself being part of a final effector complex.</text>
</comment>
<keyword evidence="9" id="KW-0540">Nuclease</keyword>
<dbReference type="PANTHER" id="PTHR10073:SF12">
    <property type="entry name" value="DNA MISMATCH REPAIR PROTEIN MLH1"/>
    <property type="match status" value="1"/>
</dbReference>
<dbReference type="GO" id="GO:0030983">
    <property type="term" value="F:mismatched DNA binding"/>
    <property type="evidence" value="ECO:0007669"/>
    <property type="project" value="InterPro"/>
</dbReference>
<evidence type="ECO:0000256" key="4">
    <source>
        <dbReference type="ARBA" id="ARBA00023204"/>
    </source>
</evidence>
<feature type="region of interest" description="Disordered" evidence="6">
    <location>
        <begin position="1"/>
        <end position="48"/>
    </location>
</feature>
<proteinExistence type="inferred from homology"/>
<dbReference type="InterPro" id="IPR042120">
    <property type="entry name" value="MutL_C_dimsub"/>
</dbReference>
<dbReference type="CDD" id="cd00782">
    <property type="entry name" value="MutL_Trans"/>
    <property type="match status" value="1"/>
</dbReference>
<dbReference type="InterPro" id="IPR020568">
    <property type="entry name" value="Ribosomal_Su5_D2-typ_SF"/>
</dbReference>
<keyword evidence="9" id="KW-0378">Hydrolase</keyword>
<dbReference type="GO" id="GO:0140664">
    <property type="term" value="F:ATP-dependent DNA damage sensor activity"/>
    <property type="evidence" value="ECO:0007669"/>
    <property type="project" value="InterPro"/>
</dbReference>
<dbReference type="AlphaFoldDB" id="A0A7V4LDZ0"/>
<feature type="region of interest" description="Disordered" evidence="6">
    <location>
        <begin position="405"/>
        <end position="438"/>
    </location>
</feature>